<organism evidence="2 3">
    <name type="scientific">Saponaria officinalis</name>
    <name type="common">Common soapwort</name>
    <name type="synonym">Lychnis saponaria</name>
    <dbReference type="NCBI Taxonomy" id="3572"/>
    <lineage>
        <taxon>Eukaryota</taxon>
        <taxon>Viridiplantae</taxon>
        <taxon>Streptophyta</taxon>
        <taxon>Embryophyta</taxon>
        <taxon>Tracheophyta</taxon>
        <taxon>Spermatophyta</taxon>
        <taxon>Magnoliopsida</taxon>
        <taxon>eudicotyledons</taxon>
        <taxon>Gunneridae</taxon>
        <taxon>Pentapetalae</taxon>
        <taxon>Caryophyllales</taxon>
        <taxon>Caryophyllaceae</taxon>
        <taxon>Caryophylleae</taxon>
        <taxon>Saponaria</taxon>
    </lineage>
</organism>
<accession>A0AAW1JKC3</accession>
<sequence length="131" mass="14652">MKALILLATLTPVLDGPEFVVGLDASLFKNTRSTILITEPLTNLNKAYSNVIREEHVRINAREDRLDHLEPLSFIARAAAETDGVKEGFPFCTHYRRSGHKIDICYKVHCCLEQGDNRHADGVGYKGSNNK</sequence>
<dbReference type="AlphaFoldDB" id="A0AAW1JKC3"/>
<gene>
    <name evidence="2" type="ORF">RND81_07G043200</name>
</gene>
<protein>
    <submittedName>
        <fullName evidence="2">Uncharacterized protein</fullName>
    </submittedName>
</protein>
<dbReference type="PANTHER" id="PTHR34222">
    <property type="entry name" value="GAG_PRE-INTEGRS DOMAIN-CONTAINING PROTEIN"/>
    <property type="match status" value="1"/>
</dbReference>
<name>A0AAW1JKC3_SAPOF</name>
<feature type="signal peptide" evidence="1">
    <location>
        <begin position="1"/>
        <end position="15"/>
    </location>
</feature>
<reference evidence="2" key="1">
    <citation type="submission" date="2024-03" db="EMBL/GenBank/DDBJ databases">
        <title>WGS assembly of Saponaria officinalis var. Norfolk2.</title>
        <authorList>
            <person name="Jenkins J."/>
            <person name="Shu S."/>
            <person name="Grimwood J."/>
            <person name="Barry K."/>
            <person name="Goodstein D."/>
            <person name="Schmutz J."/>
            <person name="Leebens-Mack J."/>
            <person name="Osbourn A."/>
        </authorList>
    </citation>
    <scope>NUCLEOTIDE SEQUENCE [LARGE SCALE GENOMIC DNA]</scope>
    <source>
        <strain evidence="2">JIC</strain>
    </source>
</reference>
<proteinExistence type="predicted"/>
<comment type="caution">
    <text evidence="2">The sequence shown here is derived from an EMBL/GenBank/DDBJ whole genome shotgun (WGS) entry which is preliminary data.</text>
</comment>
<evidence type="ECO:0000313" key="2">
    <source>
        <dbReference type="EMBL" id="KAK9705257.1"/>
    </source>
</evidence>
<keyword evidence="1" id="KW-0732">Signal</keyword>
<feature type="chain" id="PRO_5043318048" evidence="1">
    <location>
        <begin position="16"/>
        <end position="131"/>
    </location>
</feature>
<dbReference type="Proteomes" id="UP001443914">
    <property type="component" value="Unassembled WGS sequence"/>
</dbReference>
<evidence type="ECO:0000313" key="3">
    <source>
        <dbReference type="Proteomes" id="UP001443914"/>
    </source>
</evidence>
<dbReference type="PANTHER" id="PTHR34222:SF79">
    <property type="entry name" value="RETROVIRUS-RELATED POL POLYPROTEIN FROM TRANSPOSON TNT 1-94"/>
    <property type="match status" value="1"/>
</dbReference>
<evidence type="ECO:0000256" key="1">
    <source>
        <dbReference type="SAM" id="SignalP"/>
    </source>
</evidence>
<keyword evidence="3" id="KW-1185">Reference proteome</keyword>
<dbReference type="EMBL" id="JBDFQZ010000007">
    <property type="protein sequence ID" value="KAK9705257.1"/>
    <property type="molecule type" value="Genomic_DNA"/>
</dbReference>